<keyword evidence="5" id="KW-0464">Manganese</keyword>
<comment type="pathway">
    <text evidence="1 6">Metabolic intermediate biosynthesis; chorismate biosynthesis; chorismate from D-erythrose 4-phosphate and phosphoenolpyruvate: step 1/7.</text>
</comment>
<feature type="binding site" evidence="5">
    <location>
        <begin position="219"/>
        <end position="220"/>
    </location>
    <ligand>
        <name>phosphoenolpyruvate</name>
        <dbReference type="ChEBI" id="CHEBI:58702"/>
    </ligand>
</feature>
<feature type="binding site" evidence="5">
    <location>
        <position position="275"/>
    </location>
    <ligand>
        <name>phosphoenolpyruvate</name>
        <dbReference type="ChEBI" id="CHEBI:58702"/>
    </ligand>
</feature>
<dbReference type="EMBL" id="JAPQKH010000003">
    <property type="protein sequence ID" value="KAJ5106941.1"/>
    <property type="molecule type" value="Genomic_DNA"/>
</dbReference>
<evidence type="ECO:0000256" key="4">
    <source>
        <dbReference type="ARBA" id="ARBA00047508"/>
    </source>
</evidence>
<dbReference type="Proteomes" id="UP001149165">
    <property type="component" value="Unassembled WGS sequence"/>
</dbReference>
<feature type="binding site" evidence="5">
    <location>
        <position position="380"/>
    </location>
    <ligand>
        <name>Mn(2+)</name>
        <dbReference type="ChEBI" id="CHEBI:29035"/>
    </ligand>
</feature>
<dbReference type="PANTHER" id="PTHR21337">
    <property type="entry name" value="PHOSPHO-2-DEHYDRO-3-DEOXYHEPTONATE ALDOLASE 1, 2"/>
    <property type="match status" value="1"/>
</dbReference>
<keyword evidence="6" id="KW-0057">Aromatic amino acid biosynthesis</keyword>
<dbReference type="GO" id="GO:0008652">
    <property type="term" value="P:amino acid biosynthetic process"/>
    <property type="evidence" value="ECO:0007669"/>
    <property type="project" value="UniProtKB-KW"/>
</dbReference>
<dbReference type="GO" id="GO:0003849">
    <property type="term" value="F:3-deoxy-7-phosphoheptulonate synthase activity"/>
    <property type="evidence" value="ECO:0007669"/>
    <property type="project" value="UniProtKB-EC"/>
</dbReference>
<evidence type="ECO:0000256" key="6">
    <source>
        <dbReference type="RuleBase" id="RU363071"/>
    </source>
</evidence>
<sequence length="443" mass="49213">MSSTLNGGRESTCWSPVSWKQKGIYSQQVKYNDNATLDRACAQIGRLPPLVNPTTIDELKKHFAAAARGSAFILVGGDCAENFDEVQESIIRGKYSLLRDQAASIESAMQVPVHIIGRIAGQYAKPRSQPMETLSTGEVVHAFRGHNVNGIEVQERDPDPARLVQGYLFAAATMNCLSAASRNEGREVWSSHEALHLELESCQTKELYNTSAGFLWLGERTRQIDGAHIEYLRGIENPLGVKIGPTTTPQNLLAVLKTLCPETTMSDGRITLITRLGVANVEKVLPPLVQAVKRSQYRVVWMSDPCHGNGMVVDGTKTRSMSAMLDEVRNTINVLRQNGISLGGLHLEQTGEDVNECIAYHPVDDSIKLENGERYRTLCDPRLSGVQARRLVHDVAGMLRREVSQQDQKETELQWTGWLDISWIKRTRLIVEGLATLKRLFLS</sequence>
<feature type="binding site" evidence="5">
    <location>
        <position position="242"/>
    </location>
    <ligand>
        <name>phosphoenolpyruvate</name>
        <dbReference type="ChEBI" id="CHEBI:58702"/>
    </ligand>
</feature>
<dbReference type="SUPFAM" id="SSF51569">
    <property type="entry name" value="Aldolase"/>
    <property type="match status" value="1"/>
</dbReference>
<evidence type="ECO:0000256" key="1">
    <source>
        <dbReference type="ARBA" id="ARBA00004688"/>
    </source>
</evidence>
<keyword evidence="3 6" id="KW-0808">Transferase</keyword>
<dbReference type="Gene3D" id="3.20.20.70">
    <property type="entry name" value="Aldolase class I"/>
    <property type="match status" value="1"/>
</dbReference>
<keyword evidence="8" id="KW-1185">Reference proteome</keyword>
<accession>A0A9W9FV11</accession>
<dbReference type="PANTHER" id="PTHR21337:SF0">
    <property type="entry name" value="PHOSPHO-2-DEHYDRO-3-DEOXYHEPTONATE ALDOLASE"/>
    <property type="match status" value="1"/>
</dbReference>
<comment type="similarity">
    <text evidence="2 6">Belongs to the class-II DAHP synthase family.</text>
</comment>
<name>A0A9W9FV11_9EURO</name>
<keyword evidence="5" id="KW-0104">Cadmium</keyword>
<dbReference type="EC" id="2.5.1.54" evidence="6"/>
<keyword evidence="5" id="KW-0170">Cobalt</keyword>
<feature type="binding site" evidence="5">
    <location>
        <position position="118"/>
    </location>
    <ligand>
        <name>phosphoenolpyruvate</name>
        <dbReference type="ChEBI" id="CHEBI:58702"/>
    </ligand>
</feature>
<comment type="caution">
    <text evidence="7">The sequence shown here is derived from an EMBL/GenBank/DDBJ whole genome shotgun (WGS) entry which is preliminary data.</text>
</comment>
<dbReference type="AlphaFoldDB" id="A0A9W9FV11"/>
<gene>
    <name evidence="7" type="ORF">N7456_003616</name>
</gene>
<comment type="catalytic activity">
    <reaction evidence="4 6">
        <text>D-erythrose 4-phosphate + phosphoenolpyruvate + H2O = 7-phospho-2-dehydro-3-deoxy-D-arabino-heptonate + phosphate</text>
        <dbReference type="Rhea" id="RHEA:14717"/>
        <dbReference type="ChEBI" id="CHEBI:15377"/>
        <dbReference type="ChEBI" id="CHEBI:16897"/>
        <dbReference type="ChEBI" id="CHEBI:43474"/>
        <dbReference type="ChEBI" id="CHEBI:58394"/>
        <dbReference type="ChEBI" id="CHEBI:58702"/>
        <dbReference type="EC" id="2.5.1.54"/>
    </reaction>
</comment>
<dbReference type="OrthoDB" id="2338at2759"/>
<dbReference type="Pfam" id="PF01474">
    <property type="entry name" value="DAHP_synth_2"/>
    <property type="match status" value="2"/>
</dbReference>
<dbReference type="GO" id="GO:0009073">
    <property type="term" value="P:aromatic amino acid family biosynthetic process"/>
    <property type="evidence" value="ECO:0007669"/>
    <property type="project" value="UniProtKB-KW"/>
</dbReference>
<feature type="binding site" evidence="5">
    <location>
        <position position="307"/>
    </location>
    <ligand>
        <name>Mn(2+)</name>
        <dbReference type="ChEBI" id="CHEBI:29035"/>
    </ligand>
</feature>
<comment type="cofactor">
    <cofactor evidence="5">
        <name>Mn(2+)</name>
        <dbReference type="ChEBI" id="CHEBI:29035"/>
    </cofactor>
    <cofactor evidence="5">
        <name>Co(2+)</name>
        <dbReference type="ChEBI" id="CHEBI:48828"/>
    </cofactor>
    <cofactor evidence="5">
        <name>Cd(2+)</name>
        <dbReference type="ChEBI" id="CHEBI:48775"/>
    </cofactor>
    <text evidence="5">Binds 1 divalent cation per subunit. The enzyme is active with manganese, cobalt or cadmium ions.</text>
</comment>
<reference evidence="7" key="1">
    <citation type="submission" date="2022-11" db="EMBL/GenBank/DDBJ databases">
        <authorList>
            <person name="Petersen C."/>
        </authorList>
    </citation>
    <scope>NUCLEOTIDE SEQUENCE</scope>
    <source>
        <strain evidence="7">IBT 30069</strain>
    </source>
</reference>
<evidence type="ECO:0000313" key="8">
    <source>
        <dbReference type="Proteomes" id="UP001149165"/>
    </source>
</evidence>
<keyword evidence="6" id="KW-0028">Amino-acid biosynthesis</keyword>
<feature type="binding site" evidence="5">
    <location>
        <position position="348"/>
    </location>
    <ligand>
        <name>Mn(2+)</name>
        <dbReference type="ChEBI" id="CHEBI:29035"/>
    </ligand>
</feature>
<evidence type="ECO:0000256" key="2">
    <source>
        <dbReference type="ARBA" id="ARBA00008911"/>
    </source>
</evidence>
<evidence type="ECO:0000313" key="7">
    <source>
        <dbReference type="EMBL" id="KAJ5106941.1"/>
    </source>
</evidence>
<feature type="binding site" evidence="5">
    <location>
        <position position="79"/>
    </location>
    <ligand>
        <name>Mn(2+)</name>
        <dbReference type="ChEBI" id="CHEBI:29035"/>
    </ligand>
</feature>
<organism evidence="7 8">
    <name type="scientific">Penicillium angulare</name>
    <dbReference type="NCBI Taxonomy" id="116970"/>
    <lineage>
        <taxon>Eukaryota</taxon>
        <taxon>Fungi</taxon>
        <taxon>Dikarya</taxon>
        <taxon>Ascomycota</taxon>
        <taxon>Pezizomycotina</taxon>
        <taxon>Eurotiomycetes</taxon>
        <taxon>Eurotiomycetidae</taxon>
        <taxon>Eurotiales</taxon>
        <taxon>Aspergillaceae</taxon>
        <taxon>Penicillium</taxon>
    </lineage>
</organism>
<proteinExistence type="inferred from homology"/>
<reference evidence="7" key="2">
    <citation type="journal article" date="2023" name="IMA Fungus">
        <title>Comparative genomic study of the Penicillium genus elucidates a diverse pangenome and 15 lateral gene transfer events.</title>
        <authorList>
            <person name="Petersen C."/>
            <person name="Sorensen T."/>
            <person name="Nielsen M.R."/>
            <person name="Sondergaard T.E."/>
            <person name="Sorensen J.L."/>
            <person name="Fitzpatrick D.A."/>
            <person name="Frisvad J.C."/>
            <person name="Nielsen K.L."/>
        </authorList>
    </citation>
    <scope>NUCLEOTIDE SEQUENCE</scope>
    <source>
        <strain evidence="7">IBT 30069</strain>
    </source>
</reference>
<dbReference type="InterPro" id="IPR013785">
    <property type="entry name" value="Aldolase_TIM"/>
</dbReference>
<evidence type="ECO:0000256" key="5">
    <source>
        <dbReference type="PIRSR" id="PIRSR602480-1"/>
    </source>
</evidence>
<dbReference type="InterPro" id="IPR002480">
    <property type="entry name" value="DAHP_synth_2"/>
</dbReference>
<evidence type="ECO:0000256" key="3">
    <source>
        <dbReference type="ARBA" id="ARBA00022679"/>
    </source>
</evidence>
<protein>
    <recommendedName>
        <fullName evidence="6">Phospho-2-dehydro-3-deoxyheptonate aldolase</fullName>
        <ecNumber evidence="6">2.5.1.54</ecNumber>
    </recommendedName>
</protein>